<dbReference type="EMBL" id="CAJOBC010037379">
    <property type="protein sequence ID" value="CAF4124648.1"/>
    <property type="molecule type" value="Genomic_DNA"/>
</dbReference>
<protein>
    <submittedName>
        <fullName evidence="1">Uncharacterized protein</fullName>
    </submittedName>
</protein>
<reference evidence="1" key="1">
    <citation type="submission" date="2021-02" db="EMBL/GenBank/DDBJ databases">
        <authorList>
            <person name="Nowell W R."/>
        </authorList>
    </citation>
    <scope>NUCLEOTIDE SEQUENCE</scope>
</reference>
<dbReference type="AlphaFoldDB" id="A0A815DR19"/>
<evidence type="ECO:0000313" key="2">
    <source>
        <dbReference type="EMBL" id="CAF4124648.1"/>
    </source>
</evidence>
<name>A0A815DR19_9BILA</name>
<proteinExistence type="predicted"/>
<gene>
    <name evidence="1" type="ORF">GPM918_LOCUS28511</name>
    <name evidence="2" type="ORF">SRO942_LOCUS29018</name>
</gene>
<evidence type="ECO:0000313" key="3">
    <source>
        <dbReference type="Proteomes" id="UP000663829"/>
    </source>
</evidence>
<sequence>MSLRRTSLCGHSEGRPSLASVIEFNQPPLVGTYDLNRVSLEISREFLFLLAELNFQADDRFKFSDLHEKALESAIETLKVKHQQRIIRLKTTKNQDCNVYVEIKLNYVYRRKTDMVEISGTLIEKDTTLPLTTINRKSTIQVEPTRRRNPIRFKLLRKYLCIPHHRTTMSPPPSP</sequence>
<accession>A0A815DR19</accession>
<keyword evidence="3" id="KW-1185">Reference proteome</keyword>
<comment type="caution">
    <text evidence="1">The sequence shown here is derived from an EMBL/GenBank/DDBJ whole genome shotgun (WGS) entry which is preliminary data.</text>
</comment>
<dbReference type="EMBL" id="CAJNOQ010012476">
    <property type="protein sequence ID" value="CAF1300866.1"/>
    <property type="molecule type" value="Genomic_DNA"/>
</dbReference>
<organism evidence="1 3">
    <name type="scientific">Didymodactylos carnosus</name>
    <dbReference type="NCBI Taxonomy" id="1234261"/>
    <lineage>
        <taxon>Eukaryota</taxon>
        <taxon>Metazoa</taxon>
        <taxon>Spiralia</taxon>
        <taxon>Gnathifera</taxon>
        <taxon>Rotifera</taxon>
        <taxon>Eurotatoria</taxon>
        <taxon>Bdelloidea</taxon>
        <taxon>Philodinida</taxon>
        <taxon>Philodinidae</taxon>
        <taxon>Didymodactylos</taxon>
    </lineage>
</organism>
<evidence type="ECO:0000313" key="1">
    <source>
        <dbReference type="EMBL" id="CAF1300866.1"/>
    </source>
</evidence>
<dbReference type="Proteomes" id="UP000681722">
    <property type="component" value="Unassembled WGS sequence"/>
</dbReference>
<dbReference type="Proteomes" id="UP000663829">
    <property type="component" value="Unassembled WGS sequence"/>
</dbReference>